<dbReference type="OrthoDB" id="882485at2"/>
<dbReference type="RefSeq" id="WP_115568005.1">
    <property type="nucleotide sequence ID" value="NZ_QRGR01000036.1"/>
</dbReference>
<sequence>MEQQVRLKKVYGDVFFTATRIDNGSILYAQWFGVQSEETVKEGGYKLLAMIKEQPYSKLLNCNKNVVGSWDTALDWVETTWTPQMKAAGLRYLAQVIPKSIYVTLTIESLIQRIDKDFEIRVFEDDKEAEAWLRSIRG</sequence>
<evidence type="ECO:0000313" key="1">
    <source>
        <dbReference type="EMBL" id="RDV11959.1"/>
    </source>
</evidence>
<gene>
    <name evidence="1" type="ORF">DXT99_23340</name>
</gene>
<dbReference type="AlphaFoldDB" id="A0A3D8L3A2"/>
<evidence type="ECO:0000313" key="2">
    <source>
        <dbReference type="Proteomes" id="UP000256708"/>
    </source>
</evidence>
<proteinExistence type="predicted"/>
<protein>
    <recommendedName>
        <fullName evidence="3">STAS/SEC14 domain-containing protein</fullName>
    </recommendedName>
</protein>
<name>A0A3D8L3A2_9BACT</name>
<reference evidence="2" key="1">
    <citation type="submission" date="2018-08" db="EMBL/GenBank/DDBJ databases">
        <authorList>
            <person name="Liu Z.-W."/>
            <person name="Du Z.-J."/>
        </authorList>
    </citation>
    <scope>NUCLEOTIDE SEQUENCE [LARGE SCALE GENOMIC DNA]</scope>
    <source>
        <strain evidence="2">H4X</strain>
    </source>
</reference>
<accession>A0A3D8L3A2</accession>
<evidence type="ECO:0008006" key="3">
    <source>
        <dbReference type="Google" id="ProtNLM"/>
    </source>
</evidence>
<dbReference type="Proteomes" id="UP000256708">
    <property type="component" value="Unassembled WGS sequence"/>
</dbReference>
<organism evidence="1 2">
    <name type="scientific">Pontibacter diazotrophicus</name>
    <dbReference type="NCBI Taxonomy" id="1400979"/>
    <lineage>
        <taxon>Bacteria</taxon>
        <taxon>Pseudomonadati</taxon>
        <taxon>Bacteroidota</taxon>
        <taxon>Cytophagia</taxon>
        <taxon>Cytophagales</taxon>
        <taxon>Hymenobacteraceae</taxon>
        <taxon>Pontibacter</taxon>
    </lineage>
</organism>
<dbReference type="EMBL" id="QRGR01000036">
    <property type="protein sequence ID" value="RDV11959.1"/>
    <property type="molecule type" value="Genomic_DNA"/>
</dbReference>
<keyword evidence="2" id="KW-1185">Reference proteome</keyword>
<comment type="caution">
    <text evidence="1">The sequence shown here is derived from an EMBL/GenBank/DDBJ whole genome shotgun (WGS) entry which is preliminary data.</text>
</comment>